<dbReference type="EC" id="5.6.2.4" evidence="5"/>
<dbReference type="PANTHER" id="PTHR13710">
    <property type="entry name" value="DNA HELICASE RECQ FAMILY MEMBER"/>
    <property type="match status" value="1"/>
</dbReference>
<dbReference type="GO" id="GO:0009378">
    <property type="term" value="F:four-way junction helicase activity"/>
    <property type="evidence" value="ECO:0007669"/>
    <property type="project" value="TreeGrafter"/>
</dbReference>
<dbReference type="AlphaFoldDB" id="A0A067T403"/>
<protein>
    <recommendedName>
        <fullName evidence="5">DNA 3'-5' helicase</fullName>
        <ecNumber evidence="5">5.6.2.4</ecNumber>
    </recommendedName>
</protein>
<gene>
    <name evidence="7" type="ORF">GALMADRAFT_40606</name>
</gene>
<dbReference type="EMBL" id="KL142376">
    <property type="protein sequence ID" value="KDR77856.1"/>
    <property type="molecule type" value="Genomic_DNA"/>
</dbReference>
<name>A0A067T403_GALM3</name>
<keyword evidence="8" id="KW-1185">Reference proteome</keyword>
<dbReference type="Proteomes" id="UP000027222">
    <property type="component" value="Unassembled WGS sequence"/>
</dbReference>
<proteinExistence type="inferred from homology"/>
<dbReference type="SUPFAM" id="SSF52540">
    <property type="entry name" value="P-loop containing nucleoside triphosphate hydrolases"/>
    <property type="match status" value="1"/>
</dbReference>
<dbReference type="PROSITE" id="PS51194">
    <property type="entry name" value="HELICASE_CTER"/>
    <property type="match status" value="1"/>
</dbReference>
<dbReference type="GO" id="GO:0000724">
    <property type="term" value="P:double-strand break repair via homologous recombination"/>
    <property type="evidence" value="ECO:0007669"/>
    <property type="project" value="TreeGrafter"/>
</dbReference>
<comment type="catalytic activity">
    <reaction evidence="4">
        <text>Couples ATP hydrolysis with the unwinding of duplex DNA by translocating in the 3'-5' direction.</text>
        <dbReference type="EC" id="5.6.2.4"/>
    </reaction>
</comment>
<dbReference type="PANTHER" id="PTHR13710:SF105">
    <property type="entry name" value="ATP-DEPENDENT DNA HELICASE Q1"/>
    <property type="match status" value="1"/>
</dbReference>
<dbReference type="Gene3D" id="3.40.50.300">
    <property type="entry name" value="P-loop containing nucleotide triphosphate hydrolases"/>
    <property type="match status" value="1"/>
</dbReference>
<feature type="non-terminal residue" evidence="7">
    <location>
        <position position="156"/>
    </location>
</feature>
<keyword evidence="3" id="KW-0413">Isomerase</keyword>
<dbReference type="InterPro" id="IPR001650">
    <property type="entry name" value="Helicase_C-like"/>
</dbReference>
<organism evidence="7 8">
    <name type="scientific">Galerina marginata (strain CBS 339.88)</name>
    <dbReference type="NCBI Taxonomy" id="685588"/>
    <lineage>
        <taxon>Eukaryota</taxon>
        <taxon>Fungi</taxon>
        <taxon>Dikarya</taxon>
        <taxon>Basidiomycota</taxon>
        <taxon>Agaricomycotina</taxon>
        <taxon>Agaricomycetes</taxon>
        <taxon>Agaricomycetidae</taxon>
        <taxon>Agaricales</taxon>
        <taxon>Agaricineae</taxon>
        <taxon>Strophariaceae</taxon>
        <taxon>Galerina</taxon>
    </lineage>
</organism>
<dbReference type="STRING" id="685588.A0A067T403"/>
<evidence type="ECO:0000256" key="2">
    <source>
        <dbReference type="ARBA" id="ARBA00023125"/>
    </source>
</evidence>
<evidence type="ECO:0000313" key="7">
    <source>
        <dbReference type="EMBL" id="KDR77856.1"/>
    </source>
</evidence>
<comment type="similarity">
    <text evidence="1">Belongs to the helicase family. RecQ subfamily.</text>
</comment>
<evidence type="ECO:0000259" key="6">
    <source>
        <dbReference type="PROSITE" id="PS51194"/>
    </source>
</evidence>
<evidence type="ECO:0000256" key="4">
    <source>
        <dbReference type="ARBA" id="ARBA00034617"/>
    </source>
</evidence>
<dbReference type="OrthoDB" id="2507344at2759"/>
<feature type="non-terminal residue" evidence="7">
    <location>
        <position position="1"/>
    </location>
</feature>
<evidence type="ECO:0000256" key="5">
    <source>
        <dbReference type="ARBA" id="ARBA00034808"/>
    </source>
</evidence>
<dbReference type="GO" id="GO:0005694">
    <property type="term" value="C:chromosome"/>
    <property type="evidence" value="ECO:0007669"/>
    <property type="project" value="TreeGrafter"/>
</dbReference>
<reference evidence="8" key="1">
    <citation type="journal article" date="2014" name="Proc. Natl. Acad. Sci. U.S.A.">
        <title>Extensive sampling of basidiomycete genomes demonstrates inadequacy of the white-rot/brown-rot paradigm for wood decay fungi.</title>
        <authorList>
            <person name="Riley R."/>
            <person name="Salamov A.A."/>
            <person name="Brown D.W."/>
            <person name="Nagy L.G."/>
            <person name="Floudas D."/>
            <person name="Held B.W."/>
            <person name="Levasseur A."/>
            <person name="Lombard V."/>
            <person name="Morin E."/>
            <person name="Otillar R."/>
            <person name="Lindquist E.A."/>
            <person name="Sun H."/>
            <person name="LaButti K.M."/>
            <person name="Schmutz J."/>
            <person name="Jabbour D."/>
            <person name="Luo H."/>
            <person name="Baker S.E."/>
            <person name="Pisabarro A.G."/>
            <person name="Walton J.D."/>
            <person name="Blanchette R.A."/>
            <person name="Henrissat B."/>
            <person name="Martin F."/>
            <person name="Cullen D."/>
            <person name="Hibbett D.S."/>
            <person name="Grigoriev I.V."/>
        </authorList>
    </citation>
    <scope>NUCLEOTIDE SEQUENCE [LARGE SCALE GENOMIC DNA]</scope>
    <source>
        <strain evidence="8">CBS 339.88</strain>
    </source>
</reference>
<accession>A0A067T403</accession>
<evidence type="ECO:0000256" key="3">
    <source>
        <dbReference type="ARBA" id="ARBA00023235"/>
    </source>
</evidence>
<keyword evidence="2" id="KW-0238">DNA-binding</keyword>
<dbReference type="InterPro" id="IPR027417">
    <property type="entry name" value="P-loop_NTPase"/>
</dbReference>
<dbReference type="GO" id="GO:0043138">
    <property type="term" value="F:3'-5' DNA helicase activity"/>
    <property type="evidence" value="ECO:0007669"/>
    <property type="project" value="UniProtKB-EC"/>
</dbReference>
<dbReference type="Pfam" id="PF00271">
    <property type="entry name" value="Helicase_C"/>
    <property type="match status" value="1"/>
</dbReference>
<feature type="domain" description="Helicase C-terminal" evidence="6">
    <location>
        <begin position="1"/>
        <end position="137"/>
    </location>
</feature>
<evidence type="ECO:0000256" key="1">
    <source>
        <dbReference type="ARBA" id="ARBA00005446"/>
    </source>
</evidence>
<evidence type="ECO:0000313" key="8">
    <source>
        <dbReference type="Proteomes" id="UP000027222"/>
    </source>
</evidence>
<dbReference type="GO" id="GO:0003677">
    <property type="term" value="F:DNA binding"/>
    <property type="evidence" value="ECO:0007669"/>
    <property type="project" value="UniProtKB-KW"/>
</dbReference>
<dbReference type="SMART" id="SM00490">
    <property type="entry name" value="HELICc"/>
    <property type="match status" value="1"/>
</dbReference>
<dbReference type="GO" id="GO:0005737">
    <property type="term" value="C:cytoplasm"/>
    <property type="evidence" value="ECO:0007669"/>
    <property type="project" value="TreeGrafter"/>
</dbReference>
<dbReference type="HOGENOM" id="CLU_1690948_0_0_1"/>
<sequence>EDRLMVFCRSHDEVEKLGALLGLQPFTSRTRDTNEETMKAWLAGKQRVMISTSILGCGLDYPSVRHVLHAGISYNLISQHQAESRGGRDGQPATAITYVPAHHRPPRNPSGKYGLTELQEWAAEEKRCLRISRSLYLDGVAVTCSLLPSCNMCAVC</sequence>